<dbReference type="GO" id="GO:0005886">
    <property type="term" value="C:plasma membrane"/>
    <property type="evidence" value="ECO:0007669"/>
    <property type="project" value="UniProtKB-SubCell"/>
</dbReference>
<accession>A0ABD3UCQ7</accession>
<feature type="transmembrane region" description="Helical" evidence="11">
    <location>
        <begin position="208"/>
        <end position="231"/>
    </location>
</feature>
<evidence type="ECO:0000256" key="1">
    <source>
        <dbReference type="ARBA" id="ARBA00004651"/>
    </source>
</evidence>
<keyword evidence="6" id="KW-0845">Vitamin A</keyword>
<evidence type="ECO:0000256" key="7">
    <source>
        <dbReference type="ARBA" id="ARBA00022989"/>
    </source>
</evidence>
<keyword evidence="3" id="KW-0813">Transport</keyword>
<gene>
    <name evidence="12" type="ORF">ACJMK2_018197</name>
</gene>
<dbReference type="AlphaFoldDB" id="A0ABD3UCQ7"/>
<dbReference type="PANTHER" id="PTHR21444:SF16">
    <property type="entry name" value="RECEPTOR FOR RETINOL UPTAKE STRA6"/>
    <property type="match status" value="1"/>
</dbReference>
<evidence type="ECO:0000313" key="13">
    <source>
        <dbReference type="Proteomes" id="UP001634394"/>
    </source>
</evidence>
<name>A0ABD3UCQ7_SINWO</name>
<organism evidence="12 13">
    <name type="scientific">Sinanodonta woodiana</name>
    <name type="common">Chinese pond mussel</name>
    <name type="synonym">Anodonta woodiana</name>
    <dbReference type="NCBI Taxonomy" id="1069815"/>
    <lineage>
        <taxon>Eukaryota</taxon>
        <taxon>Metazoa</taxon>
        <taxon>Spiralia</taxon>
        <taxon>Lophotrochozoa</taxon>
        <taxon>Mollusca</taxon>
        <taxon>Bivalvia</taxon>
        <taxon>Autobranchia</taxon>
        <taxon>Heteroconchia</taxon>
        <taxon>Palaeoheterodonta</taxon>
        <taxon>Unionida</taxon>
        <taxon>Unionoidea</taxon>
        <taxon>Unionidae</taxon>
        <taxon>Unioninae</taxon>
        <taxon>Sinanodonta</taxon>
    </lineage>
</organism>
<dbReference type="GO" id="GO:0016918">
    <property type="term" value="F:retinal binding"/>
    <property type="evidence" value="ECO:0007669"/>
    <property type="project" value="UniProtKB-KW"/>
</dbReference>
<evidence type="ECO:0000256" key="5">
    <source>
        <dbReference type="ARBA" id="ARBA00022692"/>
    </source>
</evidence>
<feature type="transmembrane region" description="Helical" evidence="11">
    <location>
        <begin position="41"/>
        <end position="64"/>
    </location>
</feature>
<keyword evidence="7 11" id="KW-1133">Transmembrane helix</keyword>
<feature type="transmembrane region" description="Helical" evidence="11">
    <location>
        <begin position="281"/>
        <end position="300"/>
    </location>
</feature>
<keyword evidence="13" id="KW-1185">Reference proteome</keyword>
<reference evidence="12 13" key="1">
    <citation type="submission" date="2024-11" db="EMBL/GenBank/DDBJ databases">
        <title>Chromosome-level genome assembly of the freshwater bivalve Anodonta woodiana.</title>
        <authorList>
            <person name="Chen X."/>
        </authorList>
    </citation>
    <scope>NUCLEOTIDE SEQUENCE [LARGE SCALE GENOMIC DNA]</scope>
    <source>
        <strain evidence="12">MN2024</strain>
        <tissue evidence="12">Gills</tissue>
    </source>
</reference>
<keyword evidence="4" id="KW-1003">Cell membrane</keyword>
<feature type="transmembrane region" description="Helical" evidence="11">
    <location>
        <begin position="71"/>
        <end position="89"/>
    </location>
</feature>
<evidence type="ECO:0000256" key="4">
    <source>
        <dbReference type="ARBA" id="ARBA00022475"/>
    </source>
</evidence>
<dbReference type="InterPro" id="IPR026612">
    <property type="entry name" value="STRA6-like"/>
</dbReference>
<feature type="transmembrane region" description="Helical" evidence="11">
    <location>
        <begin position="488"/>
        <end position="506"/>
    </location>
</feature>
<dbReference type="Proteomes" id="UP001634394">
    <property type="component" value="Unassembled WGS sequence"/>
</dbReference>
<evidence type="ECO:0000256" key="3">
    <source>
        <dbReference type="ARBA" id="ARBA00022448"/>
    </source>
</evidence>
<feature type="transmembrane region" description="Helical" evidence="11">
    <location>
        <begin position="12"/>
        <end position="29"/>
    </location>
</feature>
<keyword evidence="5 11" id="KW-0812">Transmembrane</keyword>
<keyword evidence="10" id="KW-0675">Receptor</keyword>
<feature type="transmembrane region" description="Helical" evidence="11">
    <location>
        <begin position="343"/>
        <end position="370"/>
    </location>
</feature>
<comment type="subcellular location">
    <subcellularLocation>
        <location evidence="1">Cell membrane</location>
        <topology evidence="1">Multi-pass membrane protein</topology>
    </subcellularLocation>
</comment>
<dbReference type="PANTHER" id="PTHR21444">
    <property type="entry name" value="COILED-COIL DOMAIN-CONTAINING PROTEIN 180"/>
    <property type="match status" value="1"/>
</dbReference>
<keyword evidence="9 11" id="KW-0472">Membrane</keyword>
<dbReference type="GO" id="GO:0019841">
    <property type="term" value="F:retinol binding"/>
    <property type="evidence" value="ECO:0007669"/>
    <property type="project" value="UniProtKB-KW"/>
</dbReference>
<comment type="caution">
    <text evidence="12">The sequence shown here is derived from an EMBL/GenBank/DDBJ whole genome shotgun (WGS) entry which is preliminary data.</text>
</comment>
<feature type="transmembrane region" description="Helical" evidence="11">
    <location>
        <begin position="109"/>
        <end position="129"/>
    </location>
</feature>
<dbReference type="EMBL" id="JBJQND010000016">
    <property type="protein sequence ID" value="KAL3847277.1"/>
    <property type="molecule type" value="Genomic_DNA"/>
</dbReference>
<evidence type="ECO:0000256" key="9">
    <source>
        <dbReference type="ARBA" id="ARBA00023136"/>
    </source>
</evidence>
<feature type="transmembrane region" description="Helical" evidence="11">
    <location>
        <begin position="421"/>
        <end position="446"/>
    </location>
</feature>
<keyword evidence="8" id="KW-0683">Retinol-binding</keyword>
<protein>
    <recommendedName>
        <fullName evidence="2">Receptor for retinol uptake STRA6</fullName>
    </recommendedName>
</protein>
<evidence type="ECO:0000256" key="8">
    <source>
        <dbReference type="ARBA" id="ARBA00023072"/>
    </source>
</evidence>
<proteinExistence type="predicted"/>
<feature type="non-terminal residue" evidence="12">
    <location>
        <position position="1"/>
    </location>
</feature>
<evidence type="ECO:0000256" key="6">
    <source>
        <dbReference type="ARBA" id="ARBA00022893"/>
    </source>
</evidence>
<feature type="transmembrane region" description="Helical" evidence="11">
    <location>
        <begin position="376"/>
        <end position="400"/>
    </location>
</feature>
<evidence type="ECO:0000313" key="12">
    <source>
        <dbReference type="EMBL" id="KAL3847277.1"/>
    </source>
</evidence>
<evidence type="ECO:0000256" key="2">
    <source>
        <dbReference type="ARBA" id="ARBA00014411"/>
    </source>
</evidence>
<evidence type="ECO:0000256" key="11">
    <source>
        <dbReference type="SAM" id="Phobius"/>
    </source>
</evidence>
<sequence>PMDIMGRSNRFSYAAAWGCIAFLVSDVIFQQKYAVNLPGPFFMKVFYALLSMLIYGLDYLPLFVSLSVDCIFGYMVGTVYACLFTGITIFKAAECQMTTIHRSIDIIKILPLLLCELYLSASYTVRLILSIRQKKKFFTTMQILSVFEVEKSVYESWEGKHVINLLRHHPLGPPASGTVREKVVSSVKSLINTWLYQRQPDFRYSTRVLSVLLIGAMVMYKSSVELLWVSINQFEYAEEKLIFTLKGIGITPQAGEAIDVAFVRQYICLILDVIPALKGSFIAAVTLATLVGFVMILHMLSSYRTNLLKLYRGDNSDIPPKSHMSNPHLLVGSMRYAGYQVGYIAWGYLIQVLVYLLIAVILAFVVTLIMNGIYQWLIRILMELWPVLLTTILINILQTMMAKCLFLQQNGQILRLDNRRLLFLVTYFMFFYNIFMGFLSCLMRILKSTIIGASLLSRLDQSILPKNFQKFDSGFNAYIGFMHVEVGHTHPVVIVFLRLLVLDVGIRKGIKMELEKGSKADDVKTTVATKRRFMRARNNWQMTYTLLNNPSLKQYRQHHIQHSGATWDSKRKPSTVNHNTVSFRMPQINSPDDNVAFEMAKADEYVRF</sequence>
<evidence type="ECO:0000256" key="10">
    <source>
        <dbReference type="ARBA" id="ARBA00023170"/>
    </source>
</evidence>
<dbReference type="Pfam" id="PF14752">
    <property type="entry name" value="RBP_receptor"/>
    <property type="match status" value="1"/>
</dbReference>